<dbReference type="Proteomes" id="UP000001601">
    <property type="component" value="Unassembled WGS sequence"/>
</dbReference>
<dbReference type="EMBL" id="AANC01000002">
    <property type="protein sequence ID" value="EAQ50444.1"/>
    <property type="molecule type" value="Genomic_DNA"/>
</dbReference>
<name>A3XJ31_LEEBM</name>
<dbReference type="HOGENOM" id="CLU_066214_1_2_10"/>
<evidence type="ECO:0008006" key="3">
    <source>
        <dbReference type="Google" id="ProtNLM"/>
    </source>
</evidence>
<keyword evidence="2" id="KW-1185">Reference proteome</keyword>
<dbReference type="NCBIfam" id="TIGR01200">
    <property type="entry name" value="GLPGLI"/>
    <property type="match status" value="1"/>
</dbReference>
<reference evidence="1 2" key="1">
    <citation type="journal article" date="2007" name="Nature">
        <title>Light stimulates growth of proteorhodopsin-containing marine Flavobacteria.</title>
        <authorList>
            <person name="Gomez-Consarnau L."/>
            <person name="Gonzalez J.M."/>
            <person name="Coll-Llado M."/>
            <person name="Gourdon P."/>
            <person name="Pascher T."/>
            <person name="Neutze R."/>
            <person name="Pedros-Alio C."/>
            <person name="Pinhassi J."/>
        </authorList>
    </citation>
    <scope>NUCLEOTIDE SEQUENCE [LARGE SCALE GENOMIC DNA]</scope>
    <source>
        <strain evidence="1 2">MED217</strain>
    </source>
</reference>
<dbReference type="RefSeq" id="WP_009779468.1">
    <property type="nucleotide sequence ID" value="NZ_CH672395.1"/>
</dbReference>
<dbReference type="STRING" id="398720.MED217_05412"/>
<accession>A3XJ31</accession>
<comment type="caution">
    <text evidence="1">The sequence shown here is derived from an EMBL/GenBank/DDBJ whole genome shotgun (WGS) entry which is preliminary data.</text>
</comment>
<dbReference type="eggNOG" id="ENOG5032Y7Q">
    <property type="taxonomic scope" value="Bacteria"/>
</dbReference>
<dbReference type="Pfam" id="PF09697">
    <property type="entry name" value="Porph_ging"/>
    <property type="match status" value="1"/>
</dbReference>
<evidence type="ECO:0000313" key="2">
    <source>
        <dbReference type="Proteomes" id="UP000001601"/>
    </source>
</evidence>
<evidence type="ECO:0000313" key="1">
    <source>
        <dbReference type="EMBL" id="EAQ50444.1"/>
    </source>
</evidence>
<gene>
    <name evidence="1" type="ORF">MED217_05412</name>
</gene>
<organism evidence="1 2">
    <name type="scientific">Leeuwenhoekiella blandensis (strain CECT 7118 / CCUG 51940 / KCTC 22103 / MED217)</name>
    <name type="common">Flavobacterium sp. (strain MED217)</name>
    <dbReference type="NCBI Taxonomy" id="398720"/>
    <lineage>
        <taxon>Bacteria</taxon>
        <taxon>Pseudomonadati</taxon>
        <taxon>Bacteroidota</taxon>
        <taxon>Flavobacteriia</taxon>
        <taxon>Flavobacteriales</taxon>
        <taxon>Flavobacteriaceae</taxon>
        <taxon>Leeuwenhoekiella</taxon>
    </lineage>
</organism>
<dbReference type="AlphaFoldDB" id="A3XJ31"/>
<protein>
    <recommendedName>
        <fullName evidence="3">GLPGLI family protein</fullName>
    </recommendedName>
</protein>
<sequence length="270" mass="31475">MSNFKFFSILTFILFALNSSFSQNKLKGKLEYKVTYKLSFQLDSTDANSRKAELMILYLGEDFSKYLSRAKTLANPIVVQGNSAHTSRNALPHFHYEIIKEREKDSLLYLLKIPKMEDRFVYAESKHQFDWQIAQETKTIEGFSAQKATTTFAGREYTAWFTTEIPISDGPYKFNGLPGLILEITDTQGYWDFKFVGLEKLSPKITYRLNLKQYEKTTRPALEKLWHRYRSDPMGYANNPNVVGTPEVDQFYRDAFAEMLRKENNPLELK</sequence>
<dbReference type="InterPro" id="IPR005901">
    <property type="entry name" value="GLPGLI"/>
</dbReference>
<proteinExistence type="predicted"/>